<accession>A0A8E2EXM4</accession>
<feature type="signal peptide" evidence="1">
    <location>
        <begin position="1"/>
        <end position="21"/>
    </location>
</feature>
<evidence type="ECO:0000256" key="1">
    <source>
        <dbReference type="SAM" id="SignalP"/>
    </source>
</evidence>
<keyword evidence="3" id="KW-1185">Reference proteome</keyword>
<reference evidence="2 3" key="1">
    <citation type="journal article" date="2016" name="Nat. Commun.">
        <title>Ectomycorrhizal ecology is imprinted in the genome of the dominant symbiotic fungus Cenococcum geophilum.</title>
        <authorList>
            <consortium name="DOE Joint Genome Institute"/>
            <person name="Peter M."/>
            <person name="Kohler A."/>
            <person name="Ohm R.A."/>
            <person name="Kuo A."/>
            <person name="Krutzmann J."/>
            <person name="Morin E."/>
            <person name="Arend M."/>
            <person name="Barry K.W."/>
            <person name="Binder M."/>
            <person name="Choi C."/>
            <person name="Clum A."/>
            <person name="Copeland A."/>
            <person name="Grisel N."/>
            <person name="Haridas S."/>
            <person name="Kipfer T."/>
            <person name="LaButti K."/>
            <person name="Lindquist E."/>
            <person name="Lipzen A."/>
            <person name="Maire R."/>
            <person name="Meier B."/>
            <person name="Mihaltcheva S."/>
            <person name="Molinier V."/>
            <person name="Murat C."/>
            <person name="Poggeler S."/>
            <person name="Quandt C.A."/>
            <person name="Sperisen C."/>
            <person name="Tritt A."/>
            <person name="Tisserant E."/>
            <person name="Crous P.W."/>
            <person name="Henrissat B."/>
            <person name="Nehls U."/>
            <person name="Egli S."/>
            <person name="Spatafora J.W."/>
            <person name="Grigoriev I.V."/>
            <person name="Martin F.M."/>
        </authorList>
    </citation>
    <scope>NUCLEOTIDE SEQUENCE [LARGE SCALE GENOMIC DNA]</scope>
    <source>
        <strain evidence="2 3">CBS 207.34</strain>
    </source>
</reference>
<gene>
    <name evidence="2" type="ORF">AOQ84DRAFT_223465</name>
</gene>
<dbReference type="EMBL" id="KV749979">
    <property type="protein sequence ID" value="OCL06766.1"/>
    <property type="molecule type" value="Genomic_DNA"/>
</dbReference>
<protein>
    <submittedName>
        <fullName evidence="2">Uncharacterized protein</fullName>
    </submittedName>
</protein>
<evidence type="ECO:0000313" key="3">
    <source>
        <dbReference type="Proteomes" id="UP000250140"/>
    </source>
</evidence>
<keyword evidence="1" id="KW-0732">Signal</keyword>
<dbReference type="AlphaFoldDB" id="A0A8E2EXM4"/>
<feature type="chain" id="PRO_5034044369" evidence="1">
    <location>
        <begin position="22"/>
        <end position="91"/>
    </location>
</feature>
<proteinExistence type="predicted"/>
<evidence type="ECO:0000313" key="2">
    <source>
        <dbReference type="EMBL" id="OCL06766.1"/>
    </source>
</evidence>
<sequence length="91" mass="9759">MKFQNILFTFTGLASIPCIQAAPAPEVNKPQIGFSTNDLGVSELTPQRKRANSTRTVQGANQAIGAVVFLAVLAMRCQAHILACVFKTGRI</sequence>
<organism evidence="2 3">
    <name type="scientific">Glonium stellatum</name>
    <dbReference type="NCBI Taxonomy" id="574774"/>
    <lineage>
        <taxon>Eukaryota</taxon>
        <taxon>Fungi</taxon>
        <taxon>Dikarya</taxon>
        <taxon>Ascomycota</taxon>
        <taxon>Pezizomycotina</taxon>
        <taxon>Dothideomycetes</taxon>
        <taxon>Pleosporomycetidae</taxon>
        <taxon>Gloniales</taxon>
        <taxon>Gloniaceae</taxon>
        <taxon>Glonium</taxon>
    </lineage>
</organism>
<name>A0A8E2EXM4_9PEZI</name>
<dbReference type="Proteomes" id="UP000250140">
    <property type="component" value="Unassembled WGS sequence"/>
</dbReference>